<evidence type="ECO:0000256" key="3">
    <source>
        <dbReference type="ARBA" id="ARBA00022801"/>
    </source>
</evidence>
<protein>
    <recommendedName>
        <fullName evidence="5">DNA 5'-3' helicase</fullName>
        <ecNumber evidence="5">5.6.2.3</ecNumber>
    </recommendedName>
</protein>
<keyword evidence="3" id="KW-0378">Hydrolase</keyword>
<dbReference type="GO" id="GO:0043139">
    <property type="term" value="F:5'-3' DNA helicase activity"/>
    <property type="evidence" value="ECO:0007669"/>
    <property type="project" value="UniProtKB-EC"/>
</dbReference>
<evidence type="ECO:0000313" key="9">
    <source>
        <dbReference type="EMBL" id="MBI3538717.1"/>
    </source>
</evidence>
<dbReference type="Proteomes" id="UP000807850">
    <property type="component" value="Unassembled WGS sequence"/>
</dbReference>
<feature type="compositionally biased region" description="Low complexity" evidence="7">
    <location>
        <begin position="372"/>
        <end position="387"/>
    </location>
</feature>
<feature type="compositionally biased region" description="Low complexity" evidence="7">
    <location>
        <begin position="429"/>
        <end position="444"/>
    </location>
</feature>
<feature type="compositionally biased region" description="Basic residues" evidence="7">
    <location>
        <begin position="298"/>
        <end position="317"/>
    </location>
</feature>
<dbReference type="InterPro" id="IPR045028">
    <property type="entry name" value="DinG/Rad3-like"/>
</dbReference>
<dbReference type="InterPro" id="IPR014013">
    <property type="entry name" value="Helic_SF1/SF2_ATP-bd_DinG/Rad3"/>
</dbReference>
<dbReference type="SMART" id="SM00487">
    <property type="entry name" value="DEXDc"/>
    <property type="match status" value="1"/>
</dbReference>
<dbReference type="Pfam" id="PF00270">
    <property type="entry name" value="DEAD"/>
    <property type="match status" value="1"/>
</dbReference>
<accession>A0A9D6QHZ6</accession>
<dbReference type="EC" id="5.6.2.3" evidence="5"/>
<keyword evidence="4" id="KW-0067">ATP-binding</keyword>
<keyword evidence="9" id="KW-0347">Helicase</keyword>
<dbReference type="GO" id="GO:0016787">
    <property type="term" value="F:hydrolase activity"/>
    <property type="evidence" value="ECO:0007669"/>
    <property type="project" value="UniProtKB-KW"/>
</dbReference>
<dbReference type="InterPro" id="IPR027417">
    <property type="entry name" value="P-loop_NTPase"/>
</dbReference>
<feature type="region of interest" description="Disordered" evidence="7">
    <location>
        <begin position="355"/>
        <end position="446"/>
    </location>
</feature>
<evidence type="ECO:0000256" key="6">
    <source>
        <dbReference type="ARBA" id="ARBA00048954"/>
    </source>
</evidence>
<dbReference type="PANTHER" id="PTHR11472:SF34">
    <property type="entry name" value="REGULATOR OF TELOMERE ELONGATION HELICASE 1"/>
    <property type="match status" value="1"/>
</dbReference>
<reference evidence="9" key="1">
    <citation type="submission" date="2020-07" db="EMBL/GenBank/DDBJ databases">
        <title>Huge and variable diversity of episymbiotic CPR bacteria and DPANN archaea in groundwater ecosystems.</title>
        <authorList>
            <person name="He C.Y."/>
            <person name="Keren R."/>
            <person name="Whittaker M."/>
            <person name="Farag I.F."/>
            <person name="Doudna J."/>
            <person name="Cate J.H.D."/>
            <person name="Banfield J.F."/>
        </authorList>
    </citation>
    <scope>NUCLEOTIDE SEQUENCE</scope>
    <source>
        <strain evidence="9">NC_groundwater_928_Pr1_S-0.2um_72_17</strain>
    </source>
</reference>
<keyword evidence="2" id="KW-0547">Nucleotide-binding</keyword>
<dbReference type="GO" id="GO:0003676">
    <property type="term" value="F:nucleic acid binding"/>
    <property type="evidence" value="ECO:0007669"/>
    <property type="project" value="InterPro"/>
</dbReference>
<feature type="compositionally biased region" description="Low complexity" evidence="7">
    <location>
        <begin position="322"/>
        <end position="335"/>
    </location>
</feature>
<evidence type="ECO:0000256" key="5">
    <source>
        <dbReference type="ARBA" id="ARBA00044969"/>
    </source>
</evidence>
<dbReference type="Gene3D" id="3.40.50.300">
    <property type="entry name" value="P-loop containing nucleotide triphosphate hydrolases"/>
    <property type="match status" value="1"/>
</dbReference>
<dbReference type="AlphaFoldDB" id="A0A9D6QHZ6"/>
<dbReference type="PROSITE" id="PS51193">
    <property type="entry name" value="HELICASE_ATP_BIND_2"/>
    <property type="match status" value="1"/>
</dbReference>
<feature type="region of interest" description="Disordered" evidence="7">
    <location>
        <begin position="291"/>
        <end position="335"/>
    </location>
</feature>
<comment type="caution">
    <text evidence="9">The sequence shown here is derived from an EMBL/GenBank/DDBJ whole genome shotgun (WGS) entry which is preliminary data.</text>
</comment>
<evidence type="ECO:0000259" key="8">
    <source>
        <dbReference type="PROSITE" id="PS51193"/>
    </source>
</evidence>
<dbReference type="InterPro" id="IPR014001">
    <property type="entry name" value="Helicase_ATP-bd"/>
</dbReference>
<comment type="cofactor">
    <cofactor evidence="1">
        <name>[4Fe-4S] cluster</name>
        <dbReference type="ChEBI" id="CHEBI:49883"/>
    </cofactor>
</comment>
<evidence type="ECO:0000313" key="10">
    <source>
        <dbReference type="Proteomes" id="UP000807850"/>
    </source>
</evidence>
<dbReference type="PANTHER" id="PTHR11472">
    <property type="entry name" value="DNA REPAIR DEAD HELICASE RAD3/XP-D SUBFAMILY MEMBER"/>
    <property type="match status" value="1"/>
</dbReference>
<dbReference type="EMBL" id="JACQAY010000018">
    <property type="protein sequence ID" value="MBI3538717.1"/>
    <property type="molecule type" value="Genomic_DNA"/>
</dbReference>
<evidence type="ECO:0000256" key="2">
    <source>
        <dbReference type="ARBA" id="ARBA00022741"/>
    </source>
</evidence>
<organism evidence="9 10">
    <name type="scientific">Eiseniibacteriota bacterium</name>
    <dbReference type="NCBI Taxonomy" id="2212470"/>
    <lineage>
        <taxon>Bacteria</taxon>
        <taxon>Candidatus Eiseniibacteriota</taxon>
    </lineage>
</organism>
<name>A0A9D6QHZ6_UNCEI</name>
<feature type="domain" description="Helicase ATP-binding" evidence="8">
    <location>
        <begin position="16"/>
        <end position="291"/>
    </location>
</feature>
<comment type="catalytic activity">
    <reaction evidence="6">
        <text>ATP + H2O = ADP + phosphate + H(+)</text>
        <dbReference type="Rhea" id="RHEA:13065"/>
        <dbReference type="ChEBI" id="CHEBI:15377"/>
        <dbReference type="ChEBI" id="CHEBI:15378"/>
        <dbReference type="ChEBI" id="CHEBI:30616"/>
        <dbReference type="ChEBI" id="CHEBI:43474"/>
        <dbReference type="ChEBI" id="CHEBI:456216"/>
        <dbReference type="EC" id="5.6.2.3"/>
    </reaction>
</comment>
<dbReference type="GO" id="GO:0005524">
    <property type="term" value="F:ATP binding"/>
    <property type="evidence" value="ECO:0007669"/>
    <property type="project" value="UniProtKB-KW"/>
</dbReference>
<evidence type="ECO:0000256" key="7">
    <source>
        <dbReference type="SAM" id="MobiDB-lite"/>
    </source>
</evidence>
<proteinExistence type="predicted"/>
<evidence type="ECO:0000256" key="1">
    <source>
        <dbReference type="ARBA" id="ARBA00001966"/>
    </source>
</evidence>
<evidence type="ECO:0000256" key="4">
    <source>
        <dbReference type="ARBA" id="ARBA00022840"/>
    </source>
</evidence>
<gene>
    <name evidence="9" type="ORF">HY076_00385</name>
</gene>
<dbReference type="InterPro" id="IPR011545">
    <property type="entry name" value="DEAD/DEAH_box_helicase_dom"/>
</dbReference>
<dbReference type="SUPFAM" id="SSF52540">
    <property type="entry name" value="P-loop containing nucleoside triphosphate hydrolases"/>
    <property type="match status" value="1"/>
</dbReference>
<feature type="compositionally biased region" description="Polar residues" evidence="7">
    <location>
        <begin position="355"/>
        <end position="371"/>
    </location>
</feature>
<sequence length="468" mass="50663">MTLASEVRSLLAPDGRLAQRWPRYEDRESQRRMACDVARTLEQGGVLLAEAPTGVGKSLAYLLPSVLAARDTDRRVVIATCTKSLQDQLFERDLPALLEALGLSLPCARLKGKQNYLCPKSLEVADSEAAEERAVLESLRRWAADEEIGDLDRFAAEDEEAWRRIRGRVATDPVACSGAACRRGRECFWVRARRRAGEARLLIVNHALLALSGEAEGLLPEFDMLIVDEAHRLEGVLLGQLERSVSRHRVEEALRVLGARAARRPASPGGLLARVRGYLLPLFDGERREGLRGDVDRSRRRAKRPRRSSPRSSRRRGSMTIRGGARATSSTARASATATRASCWAAICSRSRRCSANATRSRAGSRDSPTPSACSRSGAAPAAPAGAADRRRSRRSCRASSITARRCGRRSPPMSCISPRRATASGSTGAPPRAARAPRRAGAASSCTALRSVSAATRGGWCSAARVP</sequence>